<evidence type="ECO:0000256" key="4">
    <source>
        <dbReference type="ARBA" id="ARBA00023163"/>
    </source>
</evidence>
<dbReference type="InterPro" id="IPR036388">
    <property type="entry name" value="WH-like_DNA-bd_sf"/>
</dbReference>
<name>A0A556MGX2_9SPHI</name>
<keyword evidence="3" id="KW-0731">Sigma factor</keyword>
<comment type="similarity">
    <text evidence="1">Belongs to the sigma-70 factor family. ECF subfamily.</text>
</comment>
<dbReference type="OrthoDB" id="659361at2"/>
<feature type="domain" description="RNA polymerase sigma factor 70 region 4 type 2" evidence="6">
    <location>
        <begin position="126"/>
        <end position="172"/>
    </location>
</feature>
<evidence type="ECO:0000256" key="3">
    <source>
        <dbReference type="ARBA" id="ARBA00023082"/>
    </source>
</evidence>
<evidence type="ECO:0000313" key="7">
    <source>
        <dbReference type="EMBL" id="TSJ39150.1"/>
    </source>
</evidence>
<dbReference type="PANTHER" id="PTHR43133">
    <property type="entry name" value="RNA POLYMERASE ECF-TYPE SIGMA FACTO"/>
    <property type="match status" value="1"/>
</dbReference>
<keyword evidence="8" id="KW-1185">Reference proteome</keyword>
<dbReference type="GO" id="GO:0003677">
    <property type="term" value="F:DNA binding"/>
    <property type="evidence" value="ECO:0007669"/>
    <property type="project" value="InterPro"/>
</dbReference>
<evidence type="ECO:0000256" key="1">
    <source>
        <dbReference type="ARBA" id="ARBA00010641"/>
    </source>
</evidence>
<dbReference type="InterPro" id="IPR013324">
    <property type="entry name" value="RNA_pol_sigma_r3/r4-like"/>
</dbReference>
<feature type="domain" description="RNA polymerase sigma-70 region 2" evidence="5">
    <location>
        <begin position="23"/>
        <end position="90"/>
    </location>
</feature>
<organism evidence="7 8">
    <name type="scientific">Mucilaginibacter corticis</name>
    <dbReference type="NCBI Taxonomy" id="2597670"/>
    <lineage>
        <taxon>Bacteria</taxon>
        <taxon>Pseudomonadati</taxon>
        <taxon>Bacteroidota</taxon>
        <taxon>Sphingobacteriia</taxon>
        <taxon>Sphingobacteriales</taxon>
        <taxon>Sphingobacteriaceae</taxon>
        <taxon>Mucilaginibacter</taxon>
    </lineage>
</organism>
<dbReference type="EMBL" id="VLPK01000003">
    <property type="protein sequence ID" value="TSJ39150.1"/>
    <property type="molecule type" value="Genomic_DNA"/>
</dbReference>
<evidence type="ECO:0000259" key="6">
    <source>
        <dbReference type="Pfam" id="PF08281"/>
    </source>
</evidence>
<dbReference type="GO" id="GO:0016987">
    <property type="term" value="F:sigma factor activity"/>
    <property type="evidence" value="ECO:0007669"/>
    <property type="project" value="UniProtKB-KW"/>
</dbReference>
<dbReference type="NCBIfam" id="TIGR02937">
    <property type="entry name" value="sigma70-ECF"/>
    <property type="match status" value="1"/>
</dbReference>
<dbReference type="InterPro" id="IPR039425">
    <property type="entry name" value="RNA_pol_sigma-70-like"/>
</dbReference>
<dbReference type="Proteomes" id="UP000318733">
    <property type="component" value="Unassembled WGS sequence"/>
</dbReference>
<comment type="caution">
    <text evidence="7">The sequence shown here is derived from an EMBL/GenBank/DDBJ whole genome shotgun (WGS) entry which is preliminary data.</text>
</comment>
<gene>
    <name evidence="7" type="ORF">FO440_15405</name>
</gene>
<protein>
    <submittedName>
        <fullName evidence="7">RNA polymerase sigma-70 factor</fullName>
    </submittedName>
</protein>
<dbReference type="NCBIfam" id="TIGR02985">
    <property type="entry name" value="Sig70_bacteroi1"/>
    <property type="match status" value="1"/>
</dbReference>
<dbReference type="InterPro" id="IPR013325">
    <property type="entry name" value="RNA_pol_sigma_r2"/>
</dbReference>
<dbReference type="AlphaFoldDB" id="A0A556MGX2"/>
<dbReference type="InterPro" id="IPR013249">
    <property type="entry name" value="RNA_pol_sigma70_r4_t2"/>
</dbReference>
<dbReference type="Gene3D" id="1.10.10.10">
    <property type="entry name" value="Winged helix-like DNA-binding domain superfamily/Winged helix DNA-binding domain"/>
    <property type="match status" value="1"/>
</dbReference>
<dbReference type="Pfam" id="PF08281">
    <property type="entry name" value="Sigma70_r4_2"/>
    <property type="match status" value="1"/>
</dbReference>
<proteinExistence type="inferred from homology"/>
<keyword evidence="2" id="KW-0805">Transcription regulation</keyword>
<dbReference type="SUPFAM" id="SSF88946">
    <property type="entry name" value="Sigma2 domain of RNA polymerase sigma factors"/>
    <property type="match status" value="1"/>
</dbReference>
<dbReference type="InterPro" id="IPR014284">
    <property type="entry name" value="RNA_pol_sigma-70_dom"/>
</dbReference>
<dbReference type="InterPro" id="IPR014327">
    <property type="entry name" value="RNA_pol_sigma70_bacteroid"/>
</dbReference>
<dbReference type="GO" id="GO:0006352">
    <property type="term" value="P:DNA-templated transcription initiation"/>
    <property type="evidence" value="ECO:0007669"/>
    <property type="project" value="InterPro"/>
</dbReference>
<dbReference type="InterPro" id="IPR007627">
    <property type="entry name" value="RNA_pol_sigma70_r2"/>
</dbReference>
<dbReference type="PANTHER" id="PTHR43133:SF46">
    <property type="entry name" value="RNA POLYMERASE SIGMA-70 FACTOR ECF SUBFAMILY"/>
    <property type="match status" value="1"/>
</dbReference>
<evidence type="ECO:0000313" key="8">
    <source>
        <dbReference type="Proteomes" id="UP000318733"/>
    </source>
</evidence>
<evidence type="ECO:0000259" key="5">
    <source>
        <dbReference type="Pfam" id="PF04542"/>
    </source>
</evidence>
<reference evidence="7 8" key="1">
    <citation type="submission" date="2019-07" db="EMBL/GenBank/DDBJ databases">
        <authorList>
            <person name="Huq M.A."/>
        </authorList>
    </citation>
    <scope>NUCLEOTIDE SEQUENCE [LARGE SCALE GENOMIC DNA]</scope>
    <source>
        <strain evidence="7 8">MAH-19</strain>
    </source>
</reference>
<evidence type="ECO:0000256" key="2">
    <source>
        <dbReference type="ARBA" id="ARBA00023015"/>
    </source>
</evidence>
<dbReference type="Pfam" id="PF04542">
    <property type="entry name" value="Sigma70_r2"/>
    <property type="match status" value="1"/>
</dbReference>
<dbReference type="RefSeq" id="WP_144249188.1">
    <property type="nucleotide sequence ID" value="NZ_VLPK01000003.1"/>
</dbReference>
<accession>A0A556MGX2</accession>
<keyword evidence="4" id="KW-0804">Transcription</keyword>
<dbReference type="SUPFAM" id="SSF88659">
    <property type="entry name" value="Sigma3 and sigma4 domains of RNA polymerase sigma factors"/>
    <property type="match status" value="1"/>
</dbReference>
<sequence length="183" mass="21343">MQVILHEELSHSALQDEQVFKELYREYFVKLYRFTISIVHCRESAEEIVHDVLINLWKKRSSFHEIENLNTYLYVSVKNLSLNYLRKQGKHVYVDDDVLYNKTAYTSVDPESVMISKEKVEALNGFINNLPLKCKLIFKLIKDDGMKYKEVAALLNISVKTVENQLTIAIKKISVAIRKSDTL</sequence>
<dbReference type="Gene3D" id="1.10.1740.10">
    <property type="match status" value="1"/>
</dbReference>